<dbReference type="Proteomes" id="UP001281761">
    <property type="component" value="Unassembled WGS sequence"/>
</dbReference>
<keyword evidence="2" id="KW-1185">Reference proteome</keyword>
<evidence type="ECO:0000313" key="1">
    <source>
        <dbReference type="EMBL" id="KAK2956607.1"/>
    </source>
</evidence>
<dbReference type="InterPro" id="IPR016024">
    <property type="entry name" value="ARM-type_fold"/>
</dbReference>
<reference evidence="1 2" key="1">
    <citation type="journal article" date="2022" name="bioRxiv">
        <title>Genomics of Preaxostyla Flagellates Illuminates Evolutionary Transitions and the Path Towards Mitochondrial Loss.</title>
        <authorList>
            <person name="Novak L.V.F."/>
            <person name="Treitli S.C."/>
            <person name="Pyrih J."/>
            <person name="Halakuc P."/>
            <person name="Pipaliya S.V."/>
            <person name="Vacek V."/>
            <person name="Brzon O."/>
            <person name="Soukal P."/>
            <person name="Eme L."/>
            <person name="Dacks J.B."/>
            <person name="Karnkowska A."/>
            <person name="Elias M."/>
            <person name="Hampl V."/>
        </authorList>
    </citation>
    <scope>NUCLEOTIDE SEQUENCE [LARGE SCALE GENOMIC DNA]</scope>
    <source>
        <strain evidence="1">NAU3</strain>
        <tissue evidence="1">Gut</tissue>
    </source>
</reference>
<protein>
    <submittedName>
        <fullName evidence="1">Uncharacterized protein</fullName>
    </submittedName>
</protein>
<sequence length="330" mass="38145">MDCLPFLNWRENRRESDQEQAAVFRSLVTTVKFQPALDASLEAKAVKFLESIVPQFPFSPDAFLISIGQTTDESLKNFVQYIGVLLSSPNQALTTSAMKTLRTLIRRLSDPVSFALVKADLIPQLINTLNPQSLSFAEGVDIHIHLLAILTHPFWLSTPYYLRQLGFEDRNEQESVHEIILKQVVVPSEKYVCHLSVNRYSIVDGEQSKLFMEILAQLLRVCPYYQQTMDFVFNMQVIVTIPSCLTFFENDRSLWNFYHLMNTAQQELNAKDRELRLNWQTVHRMLRMEGIEDVSEEKLQNDQNILSGRWIVTKSIGWNNVQGMNVPKQE</sequence>
<accession>A0ABQ9XYP2</accession>
<dbReference type="SUPFAM" id="SSF48371">
    <property type="entry name" value="ARM repeat"/>
    <property type="match status" value="1"/>
</dbReference>
<organism evidence="1 2">
    <name type="scientific">Blattamonas nauphoetae</name>
    <dbReference type="NCBI Taxonomy" id="2049346"/>
    <lineage>
        <taxon>Eukaryota</taxon>
        <taxon>Metamonada</taxon>
        <taxon>Preaxostyla</taxon>
        <taxon>Oxymonadida</taxon>
        <taxon>Blattamonas</taxon>
    </lineage>
</organism>
<comment type="caution">
    <text evidence="1">The sequence shown here is derived from an EMBL/GenBank/DDBJ whole genome shotgun (WGS) entry which is preliminary data.</text>
</comment>
<proteinExistence type="predicted"/>
<evidence type="ECO:0000313" key="2">
    <source>
        <dbReference type="Proteomes" id="UP001281761"/>
    </source>
</evidence>
<name>A0ABQ9XYP2_9EUKA</name>
<gene>
    <name evidence="1" type="ORF">BLNAU_8447</name>
</gene>
<dbReference type="EMBL" id="JARBJD010000054">
    <property type="protein sequence ID" value="KAK2956607.1"/>
    <property type="molecule type" value="Genomic_DNA"/>
</dbReference>